<keyword evidence="6" id="KW-0560">Oxidoreductase</keyword>
<dbReference type="GO" id="GO:0140097">
    <property type="term" value="F:catalytic activity, acting on DNA"/>
    <property type="evidence" value="ECO:0007669"/>
    <property type="project" value="UniProtKB-ARBA"/>
</dbReference>
<keyword evidence="4" id="KW-0460">Magnesium</keyword>
<evidence type="ECO:0000256" key="1">
    <source>
        <dbReference type="ARBA" id="ARBA00001954"/>
    </source>
</evidence>
<evidence type="ECO:0000313" key="13">
    <source>
        <dbReference type="Proteomes" id="UP000626180"/>
    </source>
</evidence>
<evidence type="ECO:0000259" key="9">
    <source>
        <dbReference type="PROSITE" id="PS51471"/>
    </source>
</evidence>
<dbReference type="FunFam" id="2.60.120.590:FF:000004">
    <property type="entry name" value="DNA oxidative demethylase ALKBH2"/>
    <property type="match status" value="1"/>
</dbReference>
<evidence type="ECO:0000256" key="8">
    <source>
        <dbReference type="ARBA" id="ARBA00023204"/>
    </source>
</evidence>
<dbReference type="GO" id="GO:0051213">
    <property type="term" value="F:dioxygenase activity"/>
    <property type="evidence" value="ECO:0007669"/>
    <property type="project" value="UniProtKB-KW"/>
</dbReference>
<keyword evidence="7" id="KW-0408">Iron</keyword>
<dbReference type="InterPro" id="IPR032854">
    <property type="entry name" value="ALKBH3"/>
</dbReference>
<gene>
    <name evidence="10" type="ORF">IRZ65_22600</name>
    <name evidence="11" type="ORF">NCTC11842_03086</name>
</gene>
<dbReference type="InterPro" id="IPR005123">
    <property type="entry name" value="Oxoglu/Fe-dep_dioxygenase_dom"/>
</dbReference>
<dbReference type="Pfam" id="PF13532">
    <property type="entry name" value="2OG-FeII_Oxy_2"/>
    <property type="match status" value="1"/>
</dbReference>
<dbReference type="GO" id="GO:0016787">
    <property type="term" value="F:hydrolase activity"/>
    <property type="evidence" value="ECO:0007669"/>
    <property type="project" value="UniProtKB-ARBA"/>
</dbReference>
<evidence type="ECO:0000256" key="2">
    <source>
        <dbReference type="ARBA" id="ARBA00022723"/>
    </source>
</evidence>
<reference evidence="10 13" key="2">
    <citation type="submission" date="2020-10" db="EMBL/GenBank/DDBJ databases">
        <title>Genome sequences of Pseudomonas isolates.</title>
        <authorList>
            <person name="Wessels L."/>
            <person name="Reich F."/>
            <person name="Hammerl J."/>
        </authorList>
    </citation>
    <scope>NUCLEOTIDE SEQUENCE [LARGE SCALE GENOMIC DNA]</scope>
    <source>
        <strain evidence="10 13">20-MO00624-0</strain>
    </source>
</reference>
<organism evidence="11 12">
    <name type="scientific">Pseudomonas luteola</name>
    <dbReference type="NCBI Taxonomy" id="47886"/>
    <lineage>
        <taxon>Bacteria</taxon>
        <taxon>Pseudomonadati</taxon>
        <taxon>Pseudomonadota</taxon>
        <taxon>Gammaproteobacteria</taxon>
        <taxon>Pseudomonadales</taxon>
        <taxon>Pseudomonadaceae</taxon>
        <taxon>Pseudomonas</taxon>
    </lineage>
</organism>
<dbReference type="EMBL" id="JADMCD010000017">
    <property type="protein sequence ID" value="MBF8643458.1"/>
    <property type="molecule type" value="Genomic_DNA"/>
</dbReference>
<evidence type="ECO:0000256" key="6">
    <source>
        <dbReference type="ARBA" id="ARBA00023002"/>
    </source>
</evidence>
<evidence type="ECO:0000313" key="10">
    <source>
        <dbReference type="EMBL" id="MBF8643458.1"/>
    </source>
</evidence>
<accession>A0A2X2CQP4</accession>
<dbReference type="GO" id="GO:0032451">
    <property type="term" value="F:demethylase activity"/>
    <property type="evidence" value="ECO:0007669"/>
    <property type="project" value="UniProtKB-ARBA"/>
</dbReference>
<dbReference type="PROSITE" id="PS51471">
    <property type="entry name" value="FE2OG_OXY"/>
    <property type="match status" value="1"/>
</dbReference>
<keyword evidence="13" id="KW-1185">Reference proteome</keyword>
<dbReference type="PANTHER" id="PTHR31212">
    <property type="entry name" value="ALPHA-KETOGLUTARATE-DEPENDENT DIOXYGENASE ALKB HOMOLOG 3"/>
    <property type="match status" value="1"/>
</dbReference>
<keyword evidence="2" id="KW-0479">Metal-binding</keyword>
<dbReference type="GO" id="GO:0016705">
    <property type="term" value="F:oxidoreductase activity, acting on paired donors, with incorporation or reduction of molecular oxygen"/>
    <property type="evidence" value="ECO:0007669"/>
    <property type="project" value="UniProtKB-ARBA"/>
</dbReference>
<dbReference type="AlphaFoldDB" id="A0A2X2CQP4"/>
<comment type="cofactor">
    <cofactor evidence="1">
        <name>Fe(2+)</name>
        <dbReference type="ChEBI" id="CHEBI:29033"/>
    </cofactor>
</comment>
<evidence type="ECO:0000256" key="4">
    <source>
        <dbReference type="ARBA" id="ARBA00022842"/>
    </source>
</evidence>
<dbReference type="PANTHER" id="PTHR31212:SF4">
    <property type="entry name" value="ALPHA-KETOGLUTARATE-DEPENDENT DIOXYGENASE ALKB HOMOLOG 3"/>
    <property type="match status" value="1"/>
</dbReference>
<evidence type="ECO:0000313" key="12">
    <source>
        <dbReference type="Proteomes" id="UP000250443"/>
    </source>
</evidence>
<dbReference type="Proteomes" id="UP000626180">
    <property type="component" value="Unassembled WGS sequence"/>
</dbReference>
<evidence type="ECO:0000256" key="5">
    <source>
        <dbReference type="ARBA" id="ARBA00022964"/>
    </source>
</evidence>
<dbReference type="GO" id="GO:0046872">
    <property type="term" value="F:metal ion binding"/>
    <property type="evidence" value="ECO:0007669"/>
    <property type="project" value="UniProtKB-KW"/>
</dbReference>
<dbReference type="InterPro" id="IPR037151">
    <property type="entry name" value="AlkB-like_sf"/>
</dbReference>
<dbReference type="Proteomes" id="UP000250443">
    <property type="component" value="Unassembled WGS sequence"/>
</dbReference>
<reference evidence="11 12" key="1">
    <citation type="submission" date="2018-06" db="EMBL/GenBank/DDBJ databases">
        <authorList>
            <consortium name="Pathogen Informatics"/>
            <person name="Doyle S."/>
        </authorList>
    </citation>
    <scope>NUCLEOTIDE SEQUENCE [LARGE SCALE GENOMIC DNA]</scope>
    <source>
        <strain evidence="11 12">NCTC11842</strain>
    </source>
</reference>
<evidence type="ECO:0000313" key="11">
    <source>
        <dbReference type="EMBL" id="SPZ09514.1"/>
    </source>
</evidence>
<feature type="domain" description="Fe2OG dioxygenase" evidence="9">
    <location>
        <begin position="94"/>
        <end position="192"/>
    </location>
</feature>
<dbReference type="SUPFAM" id="SSF51197">
    <property type="entry name" value="Clavaminate synthase-like"/>
    <property type="match status" value="1"/>
</dbReference>
<dbReference type="GO" id="GO:0006307">
    <property type="term" value="P:DNA alkylation repair"/>
    <property type="evidence" value="ECO:0007669"/>
    <property type="project" value="InterPro"/>
</dbReference>
<evidence type="ECO:0000256" key="7">
    <source>
        <dbReference type="ARBA" id="ARBA00023004"/>
    </source>
</evidence>
<dbReference type="EMBL" id="UAUF01000013">
    <property type="protein sequence ID" value="SPZ09514.1"/>
    <property type="molecule type" value="Genomic_DNA"/>
</dbReference>
<protein>
    <submittedName>
        <fullName evidence="11">2OG-Fe(II) oxygenase</fullName>
    </submittedName>
    <submittedName>
        <fullName evidence="10">Alpha-ketoglutarate-dependent dioxygenase AlkB</fullName>
    </submittedName>
</protein>
<keyword evidence="5 10" id="KW-0223">Dioxygenase</keyword>
<proteinExistence type="predicted"/>
<keyword evidence="8" id="KW-0234">DNA repair</keyword>
<dbReference type="Gene3D" id="2.60.120.590">
    <property type="entry name" value="Alpha-ketoglutarate-dependent dioxygenase AlkB-like"/>
    <property type="match status" value="1"/>
</dbReference>
<dbReference type="InterPro" id="IPR027450">
    <property type="entry name" value="AlkB-like"/>
</dbReference>
<name>A0A2X2CQP4_PSELU</name>
<evidence type="ECO:0000256" key="3">
    <source>
        <dbReference type="ARBA" id="ARBA00022763"/>
    </source>
</evidence>
<sequence>MTQTGLANADVTLYESWVVSQEADDWMAELIKQTPWEQPQVQVYGKSYPIPRLVAWYGDPGISYGYSSLAHPSLPWTELLGDIRGRVSRFCEHPFNGVLINYYRNGQDAMGWHSDSEAVLGRNPTIASLSLGEARRFDLRRRGVQRIEHSIELTHGSLLVMRGATQHYWQHQVARTKRSMSSRLNLTFRWIRT</sequence>
<dbReference type="RefSeq" id="WP_010797832.1">
    <property type="nucleotide sequence ID" value="NZ_CP069262.1"/>
</dbReference>
<keyword evidence="3" id="KW-0227">DNA damage</keyword>